<dbReference type="STRING" id="1802521.A2893_00920"/>
<reference evidence="1 2" key="1">
    <citation type="journal article" date="2016" name="Nat. Commun.">
        <title>Thousands of microbial genomes shed light on interconnected biogeochemical processes in an aquifer system.</title>
        <authorList>
            <person name="Anantharaman K."/>
            <person name="Brown C.T."/>
            <person name="Hug L.A."/>
            <person name="Sharon I."/>
            <person name="Castelle C.J."/>
            <person name="Probst A.J."/>
            <person name="Thomas B.C."/>
            <person name="Singh A."/>
            <person name="Wilkins M.J."/>
            <person name="Karaoz U."/>
            <person name="Brodie E.L."/>
            <person name="Williams K.H."/>
            <person name="Hubbard S.S."/>
            <person name="Banfield J.F."/>
        </authorList>
    </citation>
    <scope>NUCLEOTIDE SEQUENCE [LARGE SCALE GENOMIC DNA]</scope>
</reference>
<dbReference type="AlphaFoldDB" id="A0A1F8BM44"/>
<evidence type="ECO:0000313" key="2">
    <source>
        <dbReference type="Proteomes" id="UP000176725"/>
    </source>
</evidence>
<protein>
    <submittedName>
        <fullName evidence="1">Uncharacterized protein</fullName>
    </submittedName>
</protein>
<sequence>MERIGNTDQINLCLGIETSLRKWGVGYGKKDSLWLITPEYFQVSKRQLEQMSLTTRLFQDLMFGKDTKGIYLRGDFIPTVEGEMFLAEYNDTPVGEGEITALRYIYDSFVDFPIGYRWPSTDASAVVSQTLDKLYPNKTVGIVVPPRRTSYIKDYEILASNCRALGVSVKVIHPSESRDSLKQVGVIYRTFQKNDLEGWELGKYAHERVLDGKKEMFPGFPKTDSKQIMAEVFMKNAVDSRLKGLLPWTWEVNPENPPIFEGVKVSWEKVLTGDFPIPLVAKAISGREAKQMFFSEADNDFLKRSAREAWILRLKNILENYQSGEKWIMQEDLTKKVKKYSFPYLSQEVRHHFTGNVINPTHMAVKQNLGARICFTWVGSHWYDSQVAEIDVSLLDNRIVHTTSNSIHVPAVVEI</sequence>
<organism evidence="1 2">
    <name type="scientific">Candidatus Woesebacteria bacterium RIFCSPLOWO2_01_FULL_39_25</name>
    <dbReference type="NCBI Taxonomy" id="1802521"/>
    <lineage>
        <taxon>Bacteria</taxon>
        <taxon>Candidatus Woeseibacteriota</taxon>
    </lineage>
</organism>
<dbReference type="EMBL" id="MGHH01000010">
    <property type="protein sequence ID" value="OGM64415.1"/>
    <property type="molecule type" value="Genomic_DNA"/>
</dbReference>
<dbReference type="Proteomes" id="UP000176725">
    <property type="component" value="Unassembled WGS sequence"/>
</dbReference>
<name>A0A1F8BM44_9BACT</name>
<comment type="caution">
    <text evidence="1">The sequence shown here is derived from an EMBL/GenBank/DDBJ whole genome shotgun (WGS) entry which is preliminary data.</text>
</comment>
<gene>
    <name evidence="1" type="ORF">A2893_00920</name>
</gene>
<proteinExistence type="predicted"/>
<accession>A0A1F8BM44</accession>
<evidence type="ECO:0000313" key="1">
    <source>
        <dbReference type="EMBL" id="OGM64415.1"/>
    </source>
</evidence>